<proteinExistence type="inferred from homology"/>
<evidence type="ECO:0000313" key="9">
    <source>
        <dbReference type="EMBL" id="OAB42247.1"/>
    </source>
</evidence>
<keyword evidence="5 7" id="KW-1133">Transmembrane helix</keyword>
<feature type="domain" description="ABC3 transporter permease C-terminal" evidence="8">
    <location>
        <begin position="267"/>
        <end position="386"/>
    </location>
</feature>
<sequence>MKLFNLAIANMNKSKGAACSLVLLILIATLLLNIGIGIFTKVDTFYRDKIEEYHSPHALVIMNHKEYKQVYGDFFKGDSRVNEVETEDMMFLGNAKMKFGDNEMGMGGAFLNADQERNMAPLQLVERKEIAKENAIYVPLSMKNGGYELGDSLRITSLDQEFNYRIGGFYESPTLGTINAGAMKFFLSDTAYKQMYDKMGEATGSTLLSIRLDDVEQSTTLLRDFKNKTDVQLSALGSFGNTFDMDMQAMTMTSTMMISVISMMLVAFAGIIVIVSLFVIRFRVVNSIDDNMTNIGALGAMGYTSKQITASMVLQFTWIGMIGAIIGVGLSYVVTPLFSQILSNLAGLQWKSGFQPGRDLVSVLIVIALLLMVTLLSSRKIKKLPPVVALRGGILTHSFKRNHFPLNKAMGGLQWTLACKTMAAHMKQNIIIALVIVGVTFASIFSMILYYNLSVDNTAFYKMLGTEVSDVAVTADPTANLEQLVAQLEVMDGVKKITKMDSATLIMDGVDMATFVSDDYSQMDYLSAYKGRLPVYDNEVVLTGVIADMLNKEIGDSVEVRSGDTTHNYLITGLTQTMSNSGKVAYIALSGMQKFMPDYHISTINVYLNGTDSTDNREYIQQVKATFGDQLIQVKNLREFAEAQLSTYSSAMTSVVLVVLLVTVVVVSLILYLVINTMIVKRKRELGIYKALGYTTYQLMTQIALSFAPVVIVGTAVGGFLGCIGTNPLISVLVRSVGISNAQFKVHIPTIMILCIGIVVFSYLISMLIAHRIKKITAYGMITE</sequence>
<feature type="transmembrane region" description="Helical" evidence="7">
    <location>
        <begin position="316"/>
        <end position="339"/>
    </location>
</feature>
<evidence type="ECO:0000256" key="5">
    <source>
        <dbReference type="ARBA" id="ARBA00022989"/>
    </source>
</evidence>
<evidence type="ECO:0000256" key="3">
    <source>
        <dbReference type="ARBA" id="ARBA00022475"/>
    </source>
</evidence>
<protein>
    <recommendedName>
        <fullName evidence="8">ABC3 transporter permease C-terminal domain-containing protein</fullName>
    </recommendedName>
</protein>
<dbReference type="GO" id="GO:0098797">
    <property type="term" value="C:plasma membrane protein complex"/>
    <property type="evidence" value="ECO:0007669"/>
    <property type="project" value="TreeGrafter"/>
</dbReference>
<keyword evidence="6 7" id="KW-0472">Membrane</keyword>
<evidence type="ECO:0000313" key="10">
    <source>
        <dbReference type="Proteomes" id="UP000076967"/>
    </source>
</evidence>
<keyword evidence="4 7" id="KW-0812">Transmembrane</keyword>
<feature type="transmembrane region" description="Helical" evidence="7">
    <location>
        <begin position="359"/>
        <end position="376"/>
    </location>
</feature>
<evidence type="ECO:0000256" key="6">
    <source>
        <dbReference type="ARBA" id="ARBA00023136"/>
    </source>
</evidence>
<organism evidence="9 10">
    <name type="scientific">Paenibacillus glacialis</name>
    <dbReference type="NCBI Taxonomy" id="494026"/>
    <lineage>
        <taxon>Bacteria</taxon>
        <taxon>Bacillati</taxon>
        <taxon>Bacillota</taxon>
        <taxon>Bacilli</taxon>
        <taxon>Bacillales</taxon>
        <taxon>Paenibacillaceae</taxon>
        <taxon>Paenibacillus</taxon>
    </lineage>
</organism>
<evidence type="ECO:0000259" key="8">
    <source>
        <dbReference type="Pfam" id="PF02687"/>
    </source>
</evidence>
<dbReference type="EMBL" id="LVJH01000022">
    <property type="protein sequence ID" value="OAB42247.1"/>
    <property type="molecule type" value="Genomic_DNA"/>
</dbReference>
<dbReference type="PANTHER" id="PTHR30489:SF0">
    <property type="entry name" value="LIPOPROTEIN-RELEASING SYSTEM TRANSMEMBRANE PROTEIN LOLE"/>
    <property type="match status" value="1"/>
</dbReference>
<evidence type="ECO:0000256" key="2">
    <source>
        <dbReference type="ARBA" id="ARBA00005236"/>
    </source>
</evidence>
<feature type="transmembrane region" description="Helical" evidence="7">
    <location>
        <begin position="750"/>
        <end position="770"/>
    </location>
</feature>
<feature type="transmembrane region" description="Helical" evidence="7">
    <location>
        <begin position="256"/>
        <end position="280"/>
    </location>
</feature>
<accession>A0A168KN39</accession>
<dbReference type="RefSeq" id="WP_068533388.1">
    <property type="nucleotide sequence ID" value="NZ_LVJH01000022.1"/>
</dbReference>
<feature type="domain" description="ABC3 transporter permease C-terminal" evidence="8">
    <location>
        <begin position="658"/>
        <end position="769"/>
    </location>
</feature>
<name>A0A168KN39_9BACL</name>
<dbReference type="Pfam" id="PF02687">
    <property type="entry name" value="FtsX"/>
    <property type="match status" value="2"/>
</dbReference>
<dbReference type="PANTHER" id="PTHR30489">
    <property type="entry name" value="LIPOPROTEIN-RELEASING SYSTEM TRANSMEMBRANE PROTEIN LOLE"/>
    <property type="match status" value="1"/>
</dbReference>
<evidence type="ECO:0000256" key="1">
    <source>
        <dbReference type="ARBA" id="ARBA00004651"/>
    </source>
</evidence>
<keyword evidence="10" id="KW-1185">Reference proteome</keyword>
<evidence type="ECO:0000256" key="7">
    <source>
        <dbReference type="SAM" id="Phobius"/>
    </source>
</evidence>
<feature type="transmembrane region" description="Helical" evidence="7">
    <location>
        <begin position="430"/>
        <end position="453"/>
    </location>
</feature>
<comment type="similarity">
    <text evidence="2">Belongs to the ABC-4 integral membrane protein family. LolC/E subfamily.</text>
</comment>
<gene>
    <name evidence="9" type="ORF">PGLA_13145</name>
</gene>
<dbReference type="AlphaFoldDB" id="A0A168KN39"/>
<feature type="transmembrane region" description="Helical" evidence="7">
    <location>
        <begin position="707"/>
        <end position="730"/>
    </location>
</feature>
<dbReference type="STRING" id="494026.PGLA_13145"/>
<dbReference type="InterPro" id="IPR051447">
    <property type="entry name" value="Lipoprotein-release_system"/>
</dbReference>
<keyword evidence="3" id="KW-1003">Cell membrane</keyword>
<reference evidence="9 10" key="1">
    <citation type="submission" date="2016-03" db="EMBL/GenBank/DDBJ databases">
        <title>Draft genome sequence of Paenibacillus glacialis DSM 22343.</title>
        <authorList>
            <person name="Shin S.-K."/>
            <person name="Yi H."/>
        </authorList>
    </citation>
    <scope>NUCLEOTIDE SEQUENCE [LARGE SCALE GENOMIC DNA]</scope>
    <source>
        <strain evidence="9 10">DSM 22343</strain>
    </source>
</reference>
<comment type="caution">
    <text evidence="9">The sequence shown here is derived from an EMBL/GenBank/DDBJ whole genome shotgun (WGS) entry which is preliminary data.</text>
</comment>
<dbReference type="InterPro" id="IPR003838">
    <property type="entry name" value="ABC3_permease_C"/>
</dbReference>
<comment type="subcellular location">
    <subcellularLocation>
        <location evidence="1">Cell membrane</location>
        <topology evidence="1">Multi-pass membrane protein</topology>
    </subcellularLocation>
</comment>
<evidence type="ECO:0000256" key="4">
    <source>
        <dbReference type="ARBA" id="ARBA00022692"/>
    </source>
</evidence>
<dbReference type="Proteomes" id="UP000076967">
    <property type="component" value="Unassembled WGS sequence"/>
</dbReference>
<dbReference type="GO" id="GO:0044874">
    <property type="term" value="P:lipoprotein localization to outer membrane"/>
    <property type="evidence" value="ECO:0007669"/>
    <property type="project" value="TreeGrafter"/>
</dbReference>
<feature type="transmembrane region" description="Helical" evidence="7">
    <location>
        <begin position="655"/>
        <end position="675"/>
    </location>
</feature>